<dbReference type="AlphaFoldDB" id="A0A3Q3R2N4"/>
<evidence type="ECO:0000256" key="1">
    <source>
        <dbReference type="SAM" id="MobiDB-lite"/>
    </source>
</evidence>
<sequence>SPLCCFHSTPTSAHATNRSPSPRRDPPIPEPETFDGNVDKCWGVLLQCRRVFDQQPQTFCTDQEKINYVINGLHEKTAISGPYSTSSSQSPPARSGGVGCNPNIQLQFQVFNFNFLFPHLLI</sequence>
<keyword evidence="3" id="KW-1185">Reference proteome</keyword>
<evidence type="ECO:0000313" key="3">
    <source>
        <dbReference type="Proteomes" id="UP000261600"/>
    </source>
</evidence>
<proteinExistence type="predicted"/>
<evidence type="ECO:0000313" key="2">
    <source>
        <dbReference type="Ensembl" id="ENSMALP00000025336.1"/>
    </source>
</evidence>
<protein>
    <submittedName>
        <fullName evidence="2">Uncharacterized protein</fullName>
    </submittedName>
</protein>
<name>A0A3Q3R2N4_MONAL</name>
<reference evidence="2" key="1">
    <citation type="submission" date="2025-08" db="UniProtKB">
        <authorList>
            <consortium name="Ensembl"/>
        </authorList>
    </citation>
    <scope>IDENTIFICATION</scope>
</reference>
<reference evidence="2" key="2">
    <citation type="submission" date="2025-09" db="UniProtKB">
        <authorList>
            <consortium name="Ensembl"/>
        </authorList>
    </citation>
    <scope>IDENTIFICATION</scope>
</reference>
<feature type="compositionally biased region" description="Polar residues" evidence="1">
    <location>
        <begin position="8"/>
        <end position="17"/>
    </location>
</feature>
<accession>A0A3Q3R2N4</accession>
<feature type="region of interest" description="Disordered" evidence="1">
    <location>
        <begin position="1"/>
        <end position="34"/>
    </location>
</feature>
<organism evidence="2 3">
    <name type="scientific">Monopterus albus</name>
    <name type="common">Swamp eel</name>
    <dbReference type="NCBI Taxonomy" id="43700"/>
    <lineage>
        <taxon>Eukaryota</taxon>
        <taxon>Metazoa</taxon>
        <taxon>Chordata</taxon>
        <taxon>Craniata</taxon>
        <taxon>Vertebrata</taxon>
        <taxon>Euteleostomi</taxon>
        <taxon>Actinopterygii</taxon>
        <taxon>Neopterygii</taxon>
        <taxon>Teleostei</taxon>
        <taxon>Neoteleostei</taxon>
        <taxon>Acanthomorphata</taxon>
        <taxon>Anabantaria</taxon>
        <taxon>Synbranchiformes</taxon>
        <taxon>Synbranchidae</taxon>
        <taxon>Monopterus</taxon>
    </lineage>
</organism>
<dbReference type="Ensembl" id="ENSMALT00000025809.1">
    <property type="protein sequence ID" value="ENSMALP00000025336.1"/>
    <property type="gene ID" value="ENSMALG00000017638.1"/>
</dbReference>
<dbReference type="Proteomes" id="UP000261600">
    <property type="component" value="Unplaced"/>
</dbReference>